<feature type="compositionally biased region" description="Basic and acidic residues" evidence="1">
    <location>
        <begin position="315"/>
        <end position="352"/>
    </location>
</feature>
<accession>A0A8T2NWJ7</accession>
<dbReference type="AlphaFoldDB" id="A0A8T2NWJ7"/>
<keyword evidence="3" id="KW-1185">Reference proteome</keyword>
<evidence type="ECO:0000313" key="3">
    <source>
        <dbReference type="Proteomes" id="UP000824540"/>
    </source>
</evidence>
<comment type="caution">
    <text evidence="2">The sequence shown here is derived from an EMBL/GenBank/DDBJ whole genome shotgun (WGS) entry which is preliminary data.</text>
</comment>
<dbReference type="Proteomes" id="UP000824540">
    <property type="component" value="Unassembled WGS sequence"/>
</dbReference>
<reference evidence="2" key="1">
    <citation type="thesis" date="2021" institute="BYU ScholarsArchive" country="Provo, UT, USA">
        <title>Applications of and Algorithms for Genome Assembly and Genomic Analyses with an Emphasis on Marine Teleosts.</title>
        <authorList>
            <person name="Pickett B.D."/>
        </authorList>
    </citation>
    <scope>NUCLEOTIDE SEQUENCE</scope>
    <source>
        <strain evidence="2">HI-2016</strain>
    </source>
</reference>
<organism evidence="2 3">
    <name type="scientific">Albula glossodonta</name>
    <name type="common">roundjaw bonefish</name>
    <dbReference type="NCBI Taxonomy" id="121402"/>
    <lineage>
        <taxon>Eukaryota</taxon>
        <taxon>Metazoa</taxon>
        <taxon>Chordata</taxon>
        <taxon>Craniata</taxon>
        <taxon>Vertebrata</taxon>
        <taxon>Euteleostomi</taxon>
        <taxon>Actinopterygii</taxon>
        <taxon>Neopterygii</taxon>
        <taxon>Teleostei</taxon>
        <taxon>Albuliformes</taxon>
        <taxon>Albulidae</taxon>
        <taxon>Albula</taxon>
    </lineage>
</organism>
<sequence length="370" mass="43804">MDREQGGRSEGTREGGMGSKDSNGEEDTVTAECSCAEREERRAQEREQGERSLLELQQRLDREKQLVQQRSEALQRLKNEGTKENLFIEREIEQMRKQWSAERSKWEAERATLNAEKCMLRDHLMNEMEEIGMQWNIERELWEAERERFQQTMDELVQDWTDEREAMEEERTADRHMFNAEQKRMEDEWRRERDELKNRLKYLQTVLNNRALLQVMQREFQEEERGKETVGTQNMEEMSGKESTLTETVERATVSATGLTKVNRGQAAAEKDGEKDSQKKKKWGLFESLRHWKKQGSKKGESEEGQKAASSPLEEVGKESKKKEKKEKSSFAVKEKDRDGEPEAEKEIEKENKKLSKRKFWSLLRRKKQT</sequence>
<dbReference type="EMBL" id="JAFBMS010000023">
    <property type="protein sequence ID" value="KAG9343461.1"/>
    <property type="molecule type" value="Genomic_DNA"/>
</dbReference>
<dbReference type="OrthoDB" id="3647690at2759"/>
<feature type="compositionally biased region" description="Polar residues" evidence="1">
    <location>
        <begin position="230"/>
        <end position="247"/>
    </location>
</feature>
<name>A0A8T2NWJ7_9TELE</name>
<evidence type="ECO:0000256" key="1">
    <source>
        <dbReference type="SAM" id="MobiDB-lite"/>
    </source>
</evidence>
<feature type="compositionally biased region" description="Basic and acidic residues" evidence="1">
    <location>
        <begin position="1"/>
        <end position="13"/>
    </location>
</feature>
<protein>
    <submittedName>
        <fullName evidence="2">Uncharacterized protein</fullName>
    </submittedName>
</protein>
<proteinExistence type="predicted"/>
<gene>
    <name evidence="2" type="ORF">JZ751_013627</name>
</gene>
<feature type="region of interest" description="Disordered" evidence="1">
    <location>
        <begin position="1"/>
        <end position="50"/>
    </location>
</feature>
<evidence type="ECO:0000313" key="2">
    <source>
        <dbReference type="EMBL" id="KAG9343461.1"/>
    </source>
</evidence>
<feature type="compositionally biased region" description="Basic and acidic residues" evidence="1">
    <location>
        <begin position="35"/>
        <end position="50"/>
    </location>
</feature>
<feature type="region of interest" description="Disordered" evidence="1">
    <location>
        <begin position="220"/>
        <end position="352"/>
    </location>
</feature>